<dbReference type="EMBL" id="CP110820">
    <property type="protein sequence ID" value="WPX97197.1"/>
    <property type="molecule type" value="Genomic_DNA"/>
</dbReference>
<keyword evidence="4" id="KW-1185">Reference proteome</keyword>
<dbReference type="RefSeq" id="WP_323732796.1">
    <property type="nucleotide sequence ID" value="NZ_CP110820.1"/>
</dbReference>
<protein>
    <submittedName>
        <fullName evidence="3">Uncharacterized protein</fullName>
    </submittedName>
</protein>
<name>A0ABZ0UMP4_9RICK</name>
<evidence type="ECO:0000313" key="3">
    <source>
        <dbReference type="EMBL" id="WPX97197.1"/>
    </source>
</evidence>
<feature type="region of interest" description="Disordered" evidence="1">
    <location>
        <begin position="65"/>
        <end position="162"/>
    </location>
</feature>
<gene>
    <name evidence="3" type="ORF">Bandiella_01341</name>
</gene>
<reference evidence="3 4" key="1">
    <citation type="submission" date="2022-11" db="EMBL/GenBank/DDBJ databases">
        <title>Host association and intracellularity evolved multiple times independently in the Rickettsiales.</title>
        <authorList>
            <person name="Castelli M."/>
            <person name="Nardi T."/>
            <person name="Gammuto L."/>
            <person name="Bellinzona G."/>
            <person name="Sabaneyeva E."/>
            <person name="Potekhin A."/>
            <person name="Serra V."/>
            <person name="Petroni G."/>
            <person name="Sassera D."/>
        </authorList>
    </citation>
    <scope>NUCLEOTIDE SEQUENCE [LARGE SCALE GENOMIC DNA]</scope>
    <source>
        <strain evidence="3 4">NDG2</strain>
    </source>
</reference>
<evidence type="ECO:0000256" key="1">
    <source>
        <dbReference type="SAM" id="MobiDB-lite"/>
    </source>
</evidence>
<evidence type="ECO:0000313" key="4">
    <source>
        <dbReference type="Proteomes" id="UP001327219"/>
    </source>
</evidence>
<accession>A0ABZ0UMP4</accession>
<organism evidence="3 4">
    <name type="scientific">Candidatus Bandiella euplotis</name>
    <dbReference type="NCBI Taxonomy" id="1664265"/>
    <lineage>
        <taxon>Bacteria</taxon>
        <taxon>Pseudomonadati</taxon>
        <taxon>Pseudomonadota</taxon>
        <taxon>Alphaproteobacteria</taxon>
        <taxon>Rickettsiales</taxon>
        <taxon>Candidatus Midichloriaceae</taxon>
        <taxon>Candidatus Bandiella</taxon>
    </lineage>
</organism>
<feature type="compositionally biased region" description="Basic and acidic residues" evidence="1">
    <location>
        <begin position="74"/>
        <end position="148"/>
    </location>
</feature>
<evidence type="ECO:0000256" key="2">
    <source>
        <dbReference type="SAM" id="Phobius"/>
    </source>
</evidence>
<keyword evidence="2" id="KW-0812">Transmembrane</keyword>
<sequence>MKKSVLFSVVLHVVITLMLLLNFQNLKKPKKISSQQFSVKIIGKQKNPNERVVQKPIVKEEKLEPVASRQVNQVDKKEGAIEKKSAKAPSKEEVKAETKKVIEVTKSKVKKESTKPEVKKVEEKIEKKDSRPEEKKPKKGERSDEQKKKPQQKPKVTTEENKAQVDVFAQSLGEISDNATSFTAKIANLVDDDLAIIKNQVSRNWIKSACIGAENTEIVLEMRINNNCDIIATNIDMAKYIQSQETLACANSALRAAQQIEKLELKTEKCKEIGSELIVLRFNP</sequence>
<dbReference type="Proteomes" id="UP001327219">
    <property type="component" value="Chromosome"/>
</dbReference>
<proteinExistence type="predicted"/>
<keyword evidence="2" id="KW-1133">Transmembrane helix</keyword>
<keyword evidence="2" id="KW-0472">Membrane</keyword>
<feature type="transmembrane region" description="Helical" evidence="2">
    <location>
        <begin position="6"/>
        <end position="23"/>
    </location>
</feature>